<evidence type="ECO:0000256" key="3">
    <source>
        <dbReference type="ARBA" id="ARBA00023295"/>
    </source>
</evidence>
<dbReference type="PROSITE" id="PS00653">
    <property type="entry name" value="GLYCOSYL_HYDROL_F1_2"/>
    <property type="match status" value="1"/>
</dbReference>
<dbReference type="EMBL" id="PFQS01000057">
    <property type="protein sequence ID" value="PJC68816.1"/>
    <property type="molecule type" value="Genomic_DNA"/>
</dbReference>
<dbReference type="PANTHER" id="PTHR10353">
    <property type="entry name" value="GLYCOSYL HYDROLASE"/>
    <property type="match status" value="1"/>
</dbReference>
<comment type="caution">
    <text evidence="7">The sequence shown here is derived from an EMBL/GenBank/DDBJ whole genome shotgun (WGS) entry which is preliminary data.</text>
</comment>
<dbReference type="PROSITE" id="PS00572">
    <property type="entry name" value="GLYCOSYL_HYDROL_F1_1"/>
    <property type="match status" value="1"/>
</dbReference>
<dbReference type="InterPro" id="IPR018120">
    <property type="entry name" value="Glyco_hydro_1_AS"/>
</dbReference>
<gene>
    <name evidence="7" type="ORF">CO015_02620</name>
</gene>
<dbReference type="SUPFAM" id="SSF51445">
    <property type="entry name" value="(Trans)glycosidases"/>
    <property type="match status" value="1"/>
</dbReference>
<dbReference type="InterPro" id="IPR001360">
    <property type="entry name" value="Glyco_hydro_1"/>
</dbReference>
<dbReference type="InterPro" id="IPR017853">
    <property type="entry name" value="GH"/>
</dbReference>
<dbReference type="GO" id="GO:0005975">
    <property type="term" value="P:carbohydrate metabolic process"/>
    <property type="evidence" value="ECO:0007669"/>
    <property type="project" value="InterPro"/>
</dbReference>
<accession>A0A2M8G700</accession>
<evidence type="ECO:0000256" key="6">
    <source>
        <dbReference type="RuleBase" id="RU004468"/>
    </source>
</evidence>
<evidence type="ECO:0000313" key="8">
    <source>
        <dbReference type="Proteomes" id="UP000229438"/>
    </source>
</evidence>
<comment type="similarity">
    <text evidence="1 5">Belongs to the glycosyl hydrolase 1 family.</text>
</comment>
<dbReference type="Gene3D" id="3.20.20.80">
    <property type="entry name" value="Glycosidases"/>
    <property type="match status" value="1"/>
</dbReference>
<dbReference type="GO" id="GO:0008422">
    <property type="term" value="F:beta-glucosidase activity"/>
    <property type="evidence" value="ECO:0007669"/>
    <property type="project" value="TreeGrafter"/>
</dbReference>
<name>A0A2M8G700_UNCKA</name>
<keyword evidence="3 6" id="KW-0326">Glycosidase</keyword>
<evidence type="ECO:0000256" key="2">
    <source>
        <dbReference type="ARBA" id="ARBA00022801"/>
    </source>
</evidence>
<feature type="active site" description="Nucleophile" evidence="4">
    <location>
        <position position="326"/>
    </location>
</feature>
<reference evidence="8" key="1">
    <citation type="submission" date="2017-09" db="EMBL/GenBank/DDBJ databases">
        <title>Depth-based differentiation of microbial function through sediment-hosted aquifers and enrichment of novel symbionts in the deep terrestrial subsurface.</title>
        <authorList>
            <person name="Probst A.J."/>
            <person name="Ladd B."/>
            <person name="Jarett J.K."/>
            <person name="Geller-Mcgrath D.E."/>
            <person name="Sieber C.M.K."/>
            <person name="Emerson J.B."/>
            <person name="Anantharaman K."/>
            <person name="Thomas B.C."/>
            <person name="Malmstrom R."/>
            <person name="Stieglmeier M."/>
            <person name="Klingl A."/>
            <person name="Woyke T."/>
            <person name="Ryan C.M."/>
            <person name="Banfield J.F."/>
        </authorList>
    </citation>
    <scope>NUCLEOTIDE SEQUENCE [LARGE SCALE GENOMIC DNA]</scope>
</reference>
<evidence type="ECO:0000256" key="4">
    <source>
        <dbReference type="PROSITE-ProRule" id="PRU10055"/>
    </source>
</evidence>
<proteinExistence type="inferred from homology"/>
<dbReference type="AlphaFoldDB" id="A0A2M8G700"/>
<dbReference type="PANTHER" id="PTHR10353:SF209">
    <property type="entry name" value="GALACTOLIPID GALACTOSYLTRANSFERASE SFR2, CHLOROPLASTIC"/>
    <property type="match status" value="1"/>
</dbReference>
<dbReference type="Proteomes" id="UP000229438">
    <property type="component" value="Unassembled WGS sequence"/>
</dbReference>
<evidence type="ECO:0000256" key="5">
    <source>
        <dbReference type="RuleBase" id="RU003690"/>
    </source>
</evidence>
<dbReference type="PRINTS" id="PR00131">
    <property type="entry name" value="GLHYDRLASE1"/>
</dbReference>
<evidence type="ECO:0000256" key="1">
    <source>
        <dbReference type="ARBA" id="ARBA00010838"/>
    </source>
</evidence>
<evidence type="ECO:0000313" key="7">
    <source>
        <dbReference type="EMBL" id="PJC68816.1"/>
    </source>
</evidence>
<dbReference type="Pfam" id="PF00232">
    <property type="entry name" value="Glyco_hydro_1"/>
    <property type="match status" value="2"/>
</dbReference>
<organism evidence="7 8">
    <name type="scientific">candidate division WWE3 bacterium CG_4_8_14_3_um_filter_42_11</name>
    <dbReference type="NCBI Taxonomy" id="1975076"/>
    <lineage>
        <taxon>Bacteria</taxon>
        <taxon>Katanobacteria</taxon>
    </lineage>
</organism>
<dbReference type="InterPro" id="IPR033132">
    <property type="entry name" value="GH_1_N_CS"/>
</dbReference>
<protein>
    <submittedName>
        <fullName evidence="7">Glycoside hydrolase family 1 protein</fullName>
    </submittedName>
</protein>
<keyword evidence="2 6" id="KW-0378">Hydrolase</keyword>
<sequence length="418" mass="49504">MLKFPDGFLWGAATAAHQVEGGNTNNDWYMFEQKGGCENGEVSGLAVDHYHRYEEDFDIAQSLNHNIHRFSIEWSRIEPCEGKFDPQAIKHYQDVVKALKKRGMKVILTLFHFTVPLWFAKKGGFEKSKNIKYFERFVEYVASNLDAKVDYWVSINEPNIYAFQNYLYGIFPAQKKSLLLFLCVYKNLISAHKKAYKTLHKILENPRVGYSHNLIYCEPQSRQSFFDKMLFFVIDFLHHRWFLEGCKKYLDFLGVQYYFHNILSFSFLRQFFRMLRRRKKDFIKEAEGFFDKEVLKSDLGWEIYPQGVYYVLKRVARYKVPIIITENGVADATDKIRQQFIHNHIKAAHQALEEGVDLRGYLHWTLTDNFEWNFGRSARFGLVEIDYEDNLKRKIRTSARYFAKICQENQLEIETSSG</sequence>